<feature type="compositionally biased region" description="Polar residues" evidence="5">
    <location>
        <begin position="234"/>
        <end position="245"/>
    </location>
</feature>
<feature type="compositionally biased region" description="Polar residues" evidence="5">
    <location>
        <begin position="148"/>
        <end position="158"/>
    </location>
</feature>
<comment type="subcellular location">
    <subcellularLocation>
        <location evidence="1">Endomembrane system</location>
        <topology evidence="1">Multi-pass membrane protein</topology>
    </subcellularLocation>
</comment>
<dbReference type="Proteomes" id="UP001501469">
    <property type="component" value="Unassembled WGS sequence"/>
</dbReference>
<gene>
    <name evidence="7" type="ORF">GCM10022409_22480</name>
</gene>
<accession>A0ABP7U6S3</accession>
<reference evidence="8" key="1">
    <citation type="journal article" date="2019" name="Int. J. Syst. Evol. Microbiol.">
        <title>The Global Catalogue of Microorganisms (GCM) 10K type strain sequencing project: providing services to taxonomists for standard genome sequencing and annotation.</title>
        <authorList>
            <consortium name="The Broad Institute Genomics Platform"/>
            <consortium name="The Broad Institute Genome Sequencing Center for Infectious Disease"/>
            <person name="Wu L."/>
            <person name="Ma J."/>
        </authorList>
    </citation>
    <scope>NUCLEOTIDE SEQUENCE [LARGE SCALE GENOMIC DNA]</scope>
    <source>
        <strain evidence="8">JCM 17225</strain>
    </source>
</reference>
<feature type="region of interest" description="Disordered" evidence="5">
    <location>
        <begin position="146"/>
        <end position="264"/>
    </location>
</feature>
<organism evidence="7 8">
    <name type="scientific">Hymenobacter glaciei</name>
    <dbReference type="NCBI Taxonomy" id="877209"/>
    <lineage>
        <taxon>Bacteria</taxon>
        <taxon>Pseudomonadati</taxon>
        <taxon>Bacteroidota</taxon>
        <taxon>Cytophagia</taxon>
        <taxon>Cytophagales</taxon>
        <taxon>Hymenobacteraceae</taxon>
        <taxon>Hymenobacter</taxon>
    </lineage>
</organism>
<keyword evidence="8" id="KW-1185">Reference proteome</keyword>
<evidence type="ECO:0000256" key="4">
    <source>
        <dbReference type="ARBA" id="ARBA00023136"/>
    </source>
</evidence>
<keyword evidence="2" id="KW-0812">Transmembrane</keyword>
<evidence type="ECO:0000256" key="5">
    <source>
        <dbReference type="SAM" id="MobiDB-lite"/>
    </source>
</evidence>
<evidence type="ECO:0000313" key="8">
    <source>
        <dbReference type="Proteomes" id="UP001501469"/>
    </source>
</evidence>
<feature type="domain" description="DUF1232" evidence="6">
    <location>
        <begin position="88"/>
        <end position="123"/>
    </location>
</feature>
<evidence type="ECO:0000256" key="2">
    <source>
        <dbReference type="ARBA" id="ARBA00022692"/>
    </source>
</evidence>
<evidence type="ECO:0000313" key="7">
    <source>
        <dbReference type="EMBL" id="GAA4037061.1"/>
    </source>
</evidence>
<sequence>MAQNQQTPPSGNDVAGSALFKKFISTAEGYIKQPTRLKSLLTDAYKKASDKNEVGTLAHEAWETLQTMFRLIKASISGEYTGVPTSTVAAAVAVLIYFISPIDLIPDFIPVLGLLDDVALVAWFSTTLKHEMDRFHEWELTRPALATESASSETDSQKSAAERMASSMAAGPASAAAPEQPYPARESAKQHGTHSESGTTPSSHQQSNTDSGLGSPESSSPRPVHEAGDDAQPTGPTNGPTTSAWEGSRNEGDAGRLDTGGNVR</sequence>
<dbReference type="EMBL" id="BAABDK010000017">
    <property type="protein sequence ID" value="GAA4037061.1"/>
    <property type="molecule type" value="Genomic_DNA"/>
</dbReference>
<keyword evidence="4" id="KW-0472">Membrane</keyword>
<evidence type="ECO:0000256" key="1">
    <source>
        <dbReference type="ARBA" id="ARBA00004127"/>
    </source>
</evidence>
<dbReference type="Pfam" id="PF06803">
    <property type="entry name" value="DUF1232"/>
    <property type="match status" value="1"/>
</dbReference>
<comment type="caution">
    <text evidence="7">The sequence shown here is derived from an EMBL/GenBank/DDBJ whole genome shotgun (WGS) entry which is preliminary data.</text>
</comment>
<dbReference type="InterPro" id="IPR010652">
    <property type="entry name" value="DUF1232"/>
</dbReference>
<protein>
    <recommendedName>
        <fullName evidence="6">DUF1232 domain-containing protein</fullName>
    </recommendedName>
</protein>
<evidence type="ECO:0000259" key="6">
    <source>
        <dbReference type="Pfam" id="PF06803"/>
    </source>
</evidence>
<keyword evidence="3" id="KW-1133">Transmembrane helix</keyword>
<name>A0ABP7U6S3_9BACT</name>
<feature type="compositionally biased region" description="Polar residues" evidence="5">
    <location>
        <begin position="195"/>
        <end position="221"/>
    </location>
</feature>
<evidence type="ECO:0000256" key="3">
    <source>
        <dbReference type="ARBA" id="ARBA00022989"/>
    </source>
</evidence>
<proteinExistence type="predicted"/>
<feature type="compositionally biased region" description="Low complexity" evidence="5">
    <location>
        <begin position="162"/>
        <end position="178"/>
    </location>
</feature>